<accession>A0ABQ0SZN1</accession>
<dbReference type="SUPFAM" id="SSF55961">
    <property type="entry name" value="Bet v1-like"/>
    <property type="match status" value="1"/>
</dbReference>
<proteinExistence type="inferred from homology"/>
<name>A0ABQ0SZN1_9BACL</name>
<protein>
    <recommendedName>
        <fullName evidence="2">Activator of Hsp90 ATPase homologue 1/2-like C-terminal domain-containing protein</fullName>
    </recommendedName>
</protein>
<feature type="domain" description="Activator of Hsp90 ATPase homologue 1/2-like C-terminal" evidence="2">
    <location>
        <begin position="31"/>
        <end position="155"/>
    </location>
</feature>
<evidence type="ECO:0000313" key="4">
    <source>
        <dbReference type="Proteomes" id="UP000319498"/>
    </source>
</evidence>
<sequence>MLDFHYETERFIVEQNNQQAVEDIKQTIVFDAPIQKVWEKVSTAEAISAWFMPNDFQPVVGHEFHIQSPFGPSPCKVLEVEAPHRLSFAWDTDGWIVSFLLKDLGDKTEFTLIHGGWKAADEIIGKANAKSSMIREKMNQGWVGIVHERLKKVVEG</sequence>
<comment type="similarity">
    <text evidence="1">Belongs to the AHA1 family.</text>
</comment>
<keyword evidence="4" id="KW-1185">Reference proteome</keyword>
<organism evidence="3 4">
    <name type="scientific">Brevibacillus formosus</name>
    <dbReference type="NCBI Taxonomy" id="54913"/>
    <lineage>
        <taxon>Bacteria</taxon>
        <taxon>Bacillati</taxon>
        <taxon>Bacillota</taxon>
        <taxon>Bacilli</taxon>
        <taxon>Bacillales</taxon>
        <taxon>Paenibacillaceae</taxon>
        <taxon>Brevibacillus</taxon>
    </lineage>
</organism>
<dbReference type="InterPro" id="IPR013538">
    <property type="entry name" value="ASHA1/2-like_C"/>
</dbReference>
<gene>
    <name evidence="3" type="ORF">BFO01nite_07030</name>
</gene>
<comment type="caution">
    <text evidence="3">The sequence shown here is derived from an EMBL/GenBank/DDBJ whole genome shotgun (WGS) entry which is preliminary data.</text>
</comment>
<dbReference type="InterPro" id="IPR023393">
    <property type="entry name" value="START-like_dom_sf"/>
</dbReference>
<dbReference type="Gene3D" id="3.30.530.20">
    <property type="match status" value="1"/>
</dbReference>
<evidence type="ECO:0000256" key="1">
    <source>
        <dbReference type="ARBA" id="ARBA00006817"/>
    </source>
</evidence>
<dbReference type="EMBL" id="BJOL01000003">
    <property type="protein sequence ID" value="GED56571.1"/>
    <property type="molecule type" value="Genomic_DNA"/>
</dbReference>
<dbReference type="Proteomes" id="UP000319498">
    <property type="component" value="Unassembled WGS sequence"/>
</dbReference>
<evidence type="ECO:0000259" key="2">
    <source>
        <dbReference type="Pfam" id="PF08327"/>
    </source>
</evidence>
<reference evidence="3 4" key="1">
    <citation type="submission" date="2019-06" db="EMBL/GenBank/DDBJ databases">
        <title>Whole genome shotgun sequence of Brevibacillus formosus NBRC 15716.</title>
        <authorList>
            <person name="Hosoyama A."/>
            <person name="Uohara A."/>
            <person name="Ohji S."/>
            <person name="Ichikawa N."/>
        </authorList>
    </citation>
    <scope>NUCLEOTIDE SEQUENCE [LARGE SCALE GENOMIC DNA]</scope>
    <source>
        <strain evidence="3 4">NBRC 15716</strain>
    </source>
</reference>
<evidence type="ECO:0000313" key="3">
    <source>
        <dbReference type="EMBL" id="GED56571.1"/>
    </source>
</evidence>
<dbReference type="Pfam" id="PF08327">
    <property type="entry name" value="AHSA1"/>
    <property type="match status" value="1"/>
</dbReference>
<dbReference type="CDD" id="cd07814">
    <property type="entry name" value="SRPBCC_CalC_Aha1-like"/>
    <property type="match status" value="1"/>
</dbReference>